<name>A0A543NH17_9ACTN</name>
<evidence type="ECO:0000313" key="3">
    <source>
        <dbReference type="Proteomes" id="UP000317422"/>
    </source>
</evidence>
<feature type="region of interest" description="Disordered" evidence="1">
    <location>
        <begin position="58"/>
        <end position="111"/>
    </location>
</feature>
<dbReference type="EMBL" id="VFQC01000001">
    <property type="protein sequence ID" value="TQN31145.1"/>
    <property type="molecule type" value="Genomic_DNA"/>
</dbReference>
<sequence length="227" mass="23567">MAPTAVLLAPCSQDHPFTSDIHVPSFPCRSALDTTVPFGRTGGVSTLRCIRKTAESCNRPSTMRSSVPPALGAAPREEGPPSAPTVATGSLGGASGSPRRNRSHLPLTRGHSLQGRWRFPFRGRFRPRGVACSARGGRDVDGGSPEVWRMKRWAGTASGPRVACAAVRAVGQNLMTVTSAGYSAGDAAGRASSDRYGGARVRTSGTVHPITDLCAERGHGVVGSPAP</sequence>
<evidence type="ECO:0000256" key="1">
    <source>
        <dbReference type="SAM" id="MobiDB-lite"/>
    </source>
</evidence>
<proteinExistence type="predicted"/>
<organism evidence="2 3">
    <name type="scientific">Haloactinospora alba</name>
    <dbReference type="NCBI Taxonomy" id="405555"/>
    <lineage>
        <taxon>Bacteria</taxon>
        <taxon>Bacillati</taxon>
        <taxon>Actinomycetota</taxon>
        <taxon>Actinomycetes</taxon>
        <taxon>Streptosporangiales</taxon>
        <taxon>Nocardiopsidaceae</taxon>
        <taxon>Haloactinospora</taxon>
    </lineage>
</organism>
<comment type="caution">
    <text evidence="2">The sequence shown here is derived from an EMBL/GenBank/DDBJ whole genome shotgun (WGS) entry which is preliminary data.</text>
</comment>
<dbReference type="Proteomes" id="UP000317422">
    <property type="component" value="Unassembled WGS sequence"/>
</dbReference>
<keyword evidence="3" id="KW-1185">Reference proteome</keyword>
<accession>A0A543NH17</accession>
<dbReference type="AlphaFoldDB" id="A0A543NH17"/>
<evidence type="ECO:0000313" key="2">
    <source>
        <dbReference type="EMBL" id="TQN31145.1"/>
    </source>
</evidence>
<gene>
    <name evidence="2" type="ORF">FHX37_1036</name>
</gene>
<protein>
    <submittedName>
        <fullName evidence="2">Uncharacterized protein</fullName>
    </submittedName>
</protein>
<reference evidence="2 3" key="1">
    <citation type="submission" date="2019-06" db="EMBL/GenBank/DDBJ databases">
        <title>Sequencing the genomes of 1000 actinobacteria strains.</title>
        <authorList>
            <person name="Klenk H.-P."/>
        </authorList>
    </citation>
    <scope>NUCLEOTIDE SEQUENCE [LARGE SCALE GENOMIC DNA]</scope>
    <source>
        <strain evidence="2 3">DSM 45015</strain>
    </source>
</reference>